<dbReference type="EMBL" id="CP013264">
    <property type="protein sequence ID" value="ALR20594.1"/>
    <property type="molecule type" value="Genomic_DNA"/>
</dbReference>
<dbReference type="SUPFAM" id="SSF51735">
    <property type="entry name" value="NAD(P)-binding Rossmann-fold domains"/>
    <property type="match status" value="1"/>
</dbReference>
<dbReference type="AlphaFoldDB" id="A0A0S3EYU2"/>
<evidence type="ECO:0000256" key="1">
    <source>
        <dbReference type="ARBA" id="ARBA00006484"/>
    </source>
</evidence>
<comment type="similarity">
    <text evidence="1">Belongs to the short-chain dehydrogenases/reductases (SDR) family.</text>
</comment>
<accession>A0A0S3EYU2</accession>
<dbReference type="InterPro" id="IPR050259">
    <property type="entry name" value="SDR"/>
</dbReference>
<protein>
    <recommendedName>
        <fullName evidence="4">Oxidoreductase</fullName>
    </recommendedName>
</protein>
<evidence type="ECO:0000313" key="2">
    <source>
        <dbReference type="EMBL" id="ALR20594.1"/>
    </source>
</evidence>
<dbReference type="PANTHER" id="PTHR42879:SF6">
    <property type="entry name" value="NADPH-DEPENDENT REDUCTASE BACG"/>
    <property type="match status" value="1"/>
</dbReference>
<dbReference type="InterPro" id="IPR002347">
    <property type="entry name" value="SDR_fam"/>
</dbReference>
<evidence type="ECO:0000313" key="3">
    <source>
        <dbReference type="Proteomes" id="UP000056968"/>
    </source>
</evidence>
<dbReference type="Pfam" id="PF13561">
    <property type="entry name" value="adh_short_C2"/>
    <property type="match status" value="1"/>
</dbReference>
<evidence type="ECO:0008006" key="4">
    <source>
        <dbReference type="Google" id="ProtNLM"/>
    </source>
</evidence>
<organism evidence="2 3">
    <name type="scientific">Sphingobium baderi</name>
    <dbReference type="NCBI Taxonomy" id="1332080"/>
    <lineage>
        <taxon>Bacteria</taxon>
        <taxon>Pseudomonadati</taxon>
        <taxon>Pseudomonadota</taxon>
        <taxon>Alphaproteobacteria</taxon>
        <taxon>Sphingomonadales</taxon>
        <taxon>Sphingomonadaceae</taxon>
        <taxon>Sphingobium</taxon>
    </lineage>
</organism>
<dbReference type="KEGG" id="sbd:ATN00_10025"/>
<dbReference type="STRING" id="1332080.ATN00_10025"/>
<dbReference type="PANTHER" id="PTHR42879">
    <property type="entry name" value="3-OXOACYL-(ACYL-CARRIER-PROTEIN) REDUCTASE"/>
    <property type="match status" value="1"/>
</dbReference>
<dbReference type="InterPro" id="IPR036291">
    <property type="entry name" value="NAD(P)-bd_dom_sf"/>
</dbReference>
<name>A0A0S3EYU2_9SPHN</name>
<dbReference type="Proteomes" id="UP000056968">
    <property type="component" value="Chromosome"/>
</dbReference>
<sequence length="269" mass="28685">MDLGIEGKVALVTGGSHGIGRAIAEELGRNGCRVLIVARGQAGIDEAVAAIRAEGGEAAGFSADLVDPSSYPRMVEAARACYDAPDIAIFSPVAPPPGRFTEFADTDFDGAFHNVVTSFAHFVRAVTPAMQERRWGRIVTVGSGHGRLPGRRATLGFDYALANTVRPAGLGLSRSVADELAQFGITVNTVPPGFIDTGEQYEAFFRDCAQAVNQSFEQFMAGLIDRIPMKRFGTADEVAGLCAFLCSARASYITGQYMLVDGGRMEIYY</sequence>
<dbReference type="PRINTS" id="PR00081">
    <property type="entry name" value="GDHRDH"/>
</dbReference>
<proteinExistence type="inferred from homology"/>
<dbReference type="RefSeq" id="WP_062064351.1">
    <property type="nucleotide sequence ID" value="NZ_CP013264.1"/>
</dbReference>
<gene>
    <name evidence="2" type="ORF">ATN00_10025</name>
</gene>
<dbReference type="Gene3D" id="3.40.50.720">
    <property type="entry name" value="NAD(P)-binding Rossmann-like Domain"/>
    <property type="match status" value="1"/>
</dbReference>
<keyword evidence="3" id="KW-1185">Reference proteome</keyword>
<dbReference type="OrthoDB" id="9793325at2"/>
<reference evidence="2 3" key="1">
    <citation type="submission" date="2015-11" db="EMBL/GenBank/DDBJ databases">
        <title>A Two-component Flavoprotein Monooxygenase System MeaXY Responsible for para-Hydroxylation of 2-Methyl-6-ethylaniline and 2,6-Diethylaniline in Sphingobium baderi DE-13.</title>
        <authorList>
            <person name="Cheng M."/>
            <person name="Meng Q."/>
            <person name="Yang Y."/>
            <person name="Chu C."/>
            <person name="Yan X."/>
            <person name="He J."/>
            <person name="Li S."/>
        </authorList>
    </citation>
    <scope>NUCLEOTIDE SEQUENCE [LARGE SCALE GENOMIC DNA]</scope>
    <source>
        <strain evidence="2 3">DE-13</strain>
    </source>
</reference>